<evidence type="ECO:0000313" key="10">
    <source>
        <dbReference type="EMBL" id="EFQ04820.1"/>
    </source>
</evidence>
<dbReference type="AlphaFoldDB" id="E2ZA58"/>
<comment type="pathway">
    <text evidence="1 8">Purine metabolism; guanine degradation; xanthine from guanine: step 1/1.</text>
</comment>
<dbReference type="EC" id="3.5.4.3" evidence="3 7"/>
<evidence type="ECO:0000256" key="3">
    <source>
        <dbReference type="ARBA" id="ARBA00012781"/>
    </source>
</evidence>
<dbReference type="InterPro" id="IPR051607">
    <property type="entry name" value="Metallo-dep_hydrolases"/>
</dbReference>
<dbReference type="NCBIfam" id="TIGR02967">
    <property type="entry name" value="guan_deamin"/>
    <property type="match status" value="1"/>
</dbReference>
<comment type="caution">
    <text evidence="10">The sequence shown here is derived from an EMBL/GenBank/DDBJ whole genome shotgun (WGS) entry which is preliminary data.</text>
</comment>
<dbReference type="InterPro" id="IPR006680">
    <property type="entry name" value="Amidohydro-rel"/>
</dbReference>
<keyword evidence="6 8" id="KW-0862">Zinc</keyword>
<dbReference type="STRING" id="706434.HMPREF9429_00317"/>
<evidence type="ECO:0000256" key="1">
    <source>
        <dbReference type="ARBA" id="ARBA00004984"/>
    </source>
</evidence>
<dbReference type="eggNOG" id="COG0402">
    <property type="taxonomic scope" value="Bacteria"/>
</dbReference>
<dbReference type="Gene3D" id="3.20.20.140">
    <property type="entry name" value="Metal-dependent hydrolases"/>
    <property type="match status" value="1"/>
</dbReference>
<evidence type="ECO:0000313" key="11">
    <source>
        <dbReference type="Proteomes" id="UP000003195"/>
    </source>
</evidence>
<organism evidence="10 11">
    <name type="scientific">Megasphaera micronuciformis F0359</name>
    <dbReference type="NCBI Taxonomy" id="706434"/>
    <lineage>
        <taxon>Bacteria</taxon>
        <taxon>Bacillati</taxon>
        <taxon>Bacillota</taxon>
        <taxon>Negativicutes</taxon>
        <taxon>Veillonellales</taxon>
        <taxon>Veillonellaceae</taxon>
        <taxon>Megasphaera</taxon>
    </lineage>
</organism>
<protein>
    <recommendedName>
        <fullName evidence="3 7">Guanine deaminase</fullName>
        <shortName evidence="8">Guanase</shortName>
        <ecNumber evidence="3 7">3.5.4.3</ecNumber>
    </recommendedName>
    <alternativeName>
        <fullName evidence="8">Guanine aminohydrolase</fullName>
    </alternativeName>
</protein>
<dbReference type="PANTHER" id="PTHR11271">
    <property type="entry name" value="GUANINE DEAMINASE"/>
    <property type="match status" value="1"/>
</dbReference>
<sequence>MTFLTNCSSVIRGTAFHSTGPNSFDILEDHLFLVDEAGVLDDVISPKDDRYDNILRRSEDAGSLQRLKSQQYLLPGFIDTHVHAPQWAQVGKALDADLPVWLNDYTFPLEAAYKNTDFAETIYKDLVQTLLANGTTTAQYFGSVHNEPNKVLAEICASEGQHAYIGKVVMDLPSQCPDYYRDSSPQAALNATEDFLTYCRNLNSRTRQDIVGVVTPRFIPTCSDEVLYGLGDLARHYDAPVQSHCSEGDWEHAHVLERTGLSDTQAHLKYGLLTNKTTLAHSVYLSDSDAELYKEHGAAIAHSPLSNILFAGAVCPVKRRLEQGLSISLATDISAGYTPSMFDSMRQAILSSRLLSTGTDFSKSPIERGGIPASVIDFRQAFYMATVGGATALHVNAGQFRKGCRFDAFVFDCLASQSQTRQYDTDSLADMLQKIIFTGQRQNITALWVSGRPVSLH</sequence>
<dbReference type="UniPathway" id="UPA00603">
    <property type="reaction ID" value="UER00660"/>
</dbReference>
<name>E2ZA58_9FIRM</name>
<evidence type="ECO:0000256" key="8">
    <source>
        <dbReference type="RuleBase" id="RU366009"/>
    </source>
</evidence>
<dbReference type="InterPro" id="IPR032466">
    <property type="entry name" value="Metal_Hydrolase"/>
</dbReference>
<dbReference type="InterPro" id="IPR014311">
    <property type="entry name" value="Guanine_deaminase"/>
</dbReference>
<evidence type="ECO:0000256" key="5">
    <source>
        <dbReference type="ARBA" id="ARBA00022801"/>
    </source>
</evidence>
<evidence type="ECO:0000256" key="4">
    <source>
        <dbReference type="ARBA" id="ARBA00022723"/>
    </source>
</evidence>
<dbReference type="SUPFAM" id="SSF51556">
    <property type="entry name" value="Metallo-dependent hydrolases"/>
    <property type="match status" value="1"/>
</dbReference>
<comment type="function">
    <text evidence="8">Catalyzes the hydrolytic deamination of guanine, producing xanthine and ammonia.</text>
</comment>
<feature type="domain" description="Amidohydrolase-related" evidence="9">
    <location>
        <begin position="72"/>
        <end position="454"/>
    </location>
</feature>
<dbReference type="GO" id="GO:0008892">
    <property type="term" value="F:guanine deaminase activity"/>
    <property type="evidence" value="ECO:0007669"/>
    <property type="project" value="UniProtKB-UniRule"/>
</dbReference>
<comment type="cofactor">
    <cofactor evidence="8">
        <name>Zn(2+)</name>
        <dbReference type="ChEBI" id="CHEBI:29105"/>
    </cofactor>
    <text evidence="8">Binds 1 zinc ion per subunit.</text>
</comment>
<dbReference type="GO" id="GO:0008270">
    <property type="term" value="F:zinc ion binding"/>
    <property type="evidence" value="ECO:0007669"/>
    <property type="project" value="UniProtKB-UniRule"/>
</dbReference>
<dbReference type="EMBL" id="AECS01000010">
    <property type="protein sequence ID" value="EFQ04820.1"/>
    <property type="molecule type" value="Genomic_DNA"/>
</dbReference>
<dbReference type="RefSeq" id="WP_006941122.1">
    <property type="nucleotide sequence ID" value="NZ_GL538184.1"/>
</dbReference>
<accession>E2ZA58</accession>
<comment type="similarity">
    <text evidence="2 8">Belongs to the metallo-dependent hydrolases superfamily. ATZ/TRZ family.</text>
</comment>
<evidence type="ECO:0000259" key="9">
    <source>
        <dbReference type="Pfam" id="PF01979"/>
    </source>
</evidence>
<reference evidence="10 11" key="1">
    <citation type="submission" date="2010-08" db="EMBL/GenBank/DDBJ databases">
        <authorList>
            <person name="Weinstock G."/>
            <person name="Sodergren E."/>
            <person name="Clifton S."/>
            <person name="Fulton L."/>
            <person name="Fulton B."/>
            <person name="Courtney L."/>
            <person name="Fronick C."/>
            <person name="Harrison M."/>
            <person name="Strong C."/>
            <person name="Farmer C."/>
            <person name="Delahaunty K."/>
            <person name="Markovic C."/>
            <person name="Hall O."/>
            <person name="Minx P."/>
            <person name="Tomlinson C."/>
            <person name="Mitreva M."/>
            <person name="Hou S."/>
            <person name="Chen J."/>
            <person name="Wollam A."/>
            <person name="Pepin K.H."/>
            <person name="Johnson M."/>
            <person name="Bhonagiri V."/>
            <person name="Zhang X."/>
            <person name="Suruliraj S."/>
            <person name="Warren W."/>
            <person name="Chinwalla A."/>
            <person name="Mardis E.R."/>
            <person name="Wilson R.K."/>
        </authorList>
    </citation>
    <scope>NUCLEOTIDE SEQUENCE [LARGE SCALE GENOMIC DNA]</scope>
    <source>
        <strain evidence="10 11">F0359</strain>
    </source>
</reference>
<keyword evidence="4 8" id="KW-0479">Metal-binding</keyword>
<gene>
    <name evidence="10" type="primary">guaD</name>
    <name evidence="10" type="ORF">HMPREF9429_00317</name>
</gene>
<dbReference type="Gene3D" id="2.30.40.10">
    <property type="entry name" value="Urease, subunit C, domain 1"/>
    <property type="match status" value="1"/>
</dbReference>
<dbReference type="Pfam" id="PF01979">
    <property type="entry name" value="Amidohydro_1"/>
    <property type="match status" value="1"/>
</dbReference>
<dbReference type="InterPro" id="IPR011059">
    <property type="entry name" value="Metal-dep_hydrolase_composite"/>
</dbReference>
<dbReference type="HOGENOM" id="CLU_012358_0_1_9"/>
<dbReference type="GO" id="GO:0005829">
    <property type="term" value="C:cytosol"/>
    <property type="evidence" value="ECO:0007669"/>
    <property type="project" value="TreeGrafter"/>
</dbReference>
<evidence type="ECO:0000256" key="7">
    <source>
        <dbReference type="NCBIfam" id="TIGR02967"/>
    </source>
</evidence>
<dbReference type="GO" id="GO:0006147">
    <property type="term" value="P:guanine catabolic process"/>
    <property type="evidence" value="ECO:0007669"/>
    <property type="project" value="UniProtKB-UniRule"/>
</dbReference>
<keyword evidence="5 8" id="KW-0378">Hydrolase</keyword>
<comment type="catalytic activity">
    <reaction evidence="8">
        <text>guanine + H2O + H(+) = xanthine + NH4(+)</text>
        <dbReference type="Rhea" id="RHEA:14665"/>
        <dbReference type="ChEBI" id="CHEBI:15377"/>
        <dbReference type="ChEBI" id="CHEBI:15378"/>
        <dbReference type="ChEBI" id="CHEBI:16235"/>
        <dbReference type="ChEBI" id="CHEBI:17712"/>
        <dbReference type="ChEBI" id="CHEBI:28938"/>
        <dbReference type="EC" id="3.5.4.3"/>
    </reaction>
</comment>
<dbReference type="PANTHER" id="PTHR11271:SF6">
    <property type="entry name" value="GUANINE DEAMINASE"/>
    <property type="match status" value="1"/>
</dbReference>
<dbReference type="Proteomes" id="UP000003195">
    <property type="component" value="Unassembled WGS sequence"/>
</dbReference>
<evidence type="ECO:0000256" key="2">
    <source>
        <dbReference type="ARBA" id="ARBA00006745"/>
    </source>
</evidence>
<evidence type="ECO:0000256" key="6">
    <source>
        <dbReference type="ARBA" id="ARBA00022833"/>
    </source>
</evidence>
<proteinExistence type="inferred from homology"/>
<keyword evidence="11" id="KW-1185">Reference proteome</keyword>